<proteinExistence type="predicted"/>
<accession>A0A6A6R3N6</accession>
<dbReference type="InterPro" id="IPR013083">
    <property type="entry name" value="Znf_RING/FYVE/PHD"/>
</dbReference>
<dbReference type="OrthoDB" id="3797060at2759"/>
<dbReference type="Gene3D" id="3.30.40.10">
    <property type="entry name" value="Zinc/RING finger domain, C3HC4 (zinc finger)"/>
    <property type="match status" value="1"/>
</dbReference>
<sequence>MSRCKFQTGGTVAQRHHMTKYIYPSHLGKKPNFLRLLPPMNHENRRRPQGEADMDTAFITISPTLRPLPSAAEYAAKAIASGTGPEPLDIAMCRATRFVGNTVLEAGIFVIGKAGLLWIIIQRRTLLRLDNKTSKEDSALYKIPLAEWEKLKPSNAPEHDHWWRRLDDLFKGNTDRACLCVRQRIEALGLRAPWYKWARRPDVERFKPSSPSALPKDNRTCFGCGDDYDDKDRPVILSCDKEKGHHMCITCFETLLDQPDTRLKGYARCPQCRAEHPVLKRLSFALPAEQAFWRYRKLEEQLVDIDSFPLISLGVHLLPDRRARVSANNAIHFMDEVIIYVEMVLPYGYQLDNPVTFLESRVVHQALRAELRNWHGQVASVDQMQEALDLAAKKAVKCMRAPDGALGNPEMPPNFVRYRDRLVRRVAHSCFLGPERAIGIFQGWMKEDRQRYPWPANLAMHWKA</sequence>
<evidence type="ECO:0000313" key="2">
    <source>
        <dbReference type="Proteomes" id="UP000799750"/>
    </source>
</evidence>
<protein>
    <submittedName>
        <fullName evidence="1">Uncharacterized protein</fullName>
    </submittedName>
</protein>
<dbReference type="Proteomes" id="UP000799750">
    <property type="component" value="Unassembled WGS sequence"/>
</dbReference>
<organism evidence="1 2">
    <name type="scientific">Lophium mytilinum</name>
    <dbReference type="NCBI Taxonomy" id="390894"/>
    <lineage>
        <taxon>Eukaryota</taxon>
        <taxon>Fungi</taxon>
        <taxon>Dikarya</taxon>
        <taxon>Ascomycota</taxon>
        <taxon>Pezizomycotina</taxon>
        <taxon>Dothideomycetes</taxon>
        <taxon>Pleosporomycetidae</taxon>
        <taxon>Mytilinidiales</taxon>
        <taxon>Mytilinidiaceae</taxon>
        <taxon>Lophium</taxon>
    </lineage>
</organism>
<evidence type="ECO:0000313" key="1">
    <source>
        <dbReference type="EMBL" id="KAF2499345.1"/>
    </source>
</evidence>
<keyword evidence="2" id="KW-1185">Reference proteome</keyword>
<name>A0A6A6R3N6_9PEZI</name>
<reference evidence="1" key="1">
    <citation type="journal article" date="2020" name="Stud. Mycol.">
        <title>101 Dothideomycetes genomes: a test case for predicting lifestyles and emergence of pathogens.</title>
        <authorList>
            <person name="Haridas S."/>
            <person name="Albert R."/>
            <person name="Binder M."/>
            <person name="Bloem J."/>
            <person name="Labutti K."/>
            <person name="Salamov A."/>
            <person name="Andreopoulos B."/>
            <person name="Baker S."/>
            <person name="Barry K."/>
            <person name="Bills G."/>
            <person name="Bluhm B."/>
            <person name="Cannon C."/>
            <person name="Castanera R."/>
            <person name="Culley D."/>
            <person name="Daum C."/>
            <person name="Ezra D."/>
            <person name="Gonzalez J."/>
            <person name="Henrissat B."/>
            <person name="Kuo A."/>
            <person name="Liang C."/>
            <person name="Lipzen A."/>
            <person name="Lutzoni F."/>
            <person name="Magnuson J."/>
            <person name="Mondo S."/>
            <person name="Nolan M."/>
            <person name="Ohm R."/>
            <person name="Pangilinan J."/>
            <person name="Park H.-J."/>
            <person name="Ramirez L."/>
            <person name="Alfaro M."/>
            <person name="Sun H."/>
            <person name="Tritt A."/>
            <person name="Yoshinaga Y."/>
            <person name="Zwiers L.-H."/>
            <person name="Turgeon B."/>
            <person name="Goodwin S."/>
            <person name="Spatafora J."/>
            <person name="Crous P."/>
            <person name="Grigoriev I."/>
        </authorList>
    </citation>
    <scope>NUCLEOTIDE SEQUENCE</scope>
    <source>
        <strain evidence="1">CBS 269.34</strain>
    </source>
</reference>
<gene>
    <name evidence="1" type="ORF">BU16DRAFT_268405</name>
</gene>
<dbReference type="SUPFAM" id="SSF57850">
    <property type="entry name" value="RING/U-box"/>
    <property type="match status" value="1"/>
</dbReference>
<dbReference type="AlphaFoldDB" id="A0A6A6R3N6"/>
<dbReference type="EMBL" id="MU004184">
    <property type="protein sequence ID" value="KAF2499345.1"/>
    <property type="molecule type" value="Genomic_DNA"/>
</dbReference>